<keyword evidence="9" id="KW-1185">Reference proteome</keyword>
<evidence type="ECO:0000313" key="9">
    <source>
        <dbReference type="Proteomes" id="UP000274922"/>
    </source>
</evidence>
<evidence type="ECO:0000313" key="6">
    <source>
        <dbReference type="EMBL" id="RKO96503.1"/>
    </source>
</evidence>
<feature type="repeat" description="WD" evidence="5">
    <location>
        <begin position="114"/>
        <end position="160"/>
    </location>
</feature>
<feature type="repeat" description="WD" evidence="5">
    <location>
        <begin position="309"/>
        <end position="350"/>
    </location>
</feature>
<reference evidence="8 9" key="1">
    <citation type="journal article" date="2018" name="Nat. Microbiol.">
        <title>Leveraging single-cell genomics to expand the fungal tree of life.</title>
        <authorList>
            <person name="Ahrendt S.R."/>
            <person name="Quandt C.A."/>
            <person name="Ciobanu D."/>
            <person name="Clum A."/>
            <person name="Salamov A."/>
            <person name="Andreopoulos B."/>
            <person name="Cheng J.F."/>
            <person name="Woyke T."/>
            <person name="Pelin A."/>
            <person name="Henrissat B."/>
            <person name="Reynolds N.K."/>
            <person name="Benny G.L."/>
            <person name="Smith M.E."/>
            <person name="James T.Y."/>
            <person name="Grigoriev I.V."/>
        </authorList>
    </citation>
    <scope>NUCLEOTIDE SEQUENCE [LARGE SCALE GENOMIC DNA]</scope>
    <source>
        <strain evidence="8 9">ATCC 52028</strain>
    </source>
</reference>
<evidence type="ECO:0000256" key="2">
    <source>
        <dbReference type="ARBA" id="ARBA00022574"/>
    </source>
</evidence>
<dbReference type="EMBL" id="ML009884">
    <property type="protein sequence ID" value="RKO96503.1"/>
    <property type="molecule type" value="Genomic_DNA"/>
</dbReference>
<dbReference type="InterPro" id="IPR011047">
    <property type="entry name" value="Quinoprotein_ADH-like_sf"/>
</dbReference>
<dbReference type="CDD" id="cd00200">
    <property type="entry name" value="WD40"/>
    <property type="match status" value="1"/>
</dbReference>
<reference evidence="7" key="2">
    <citation type="submission" date="2018-04" db="EMBL/GenBank/DDBJ databases">
        <title>Leveraging single-cell genomics to expand the Fungal Tree of Life.</title>
        <authorList>
            <consortium name="DOE Joint Genome Institute"/>
            <person name="Ahrendt S.R."/>
            <person name="Quandt C.A."/>
            <person name="Ciobanu D."/>
            <person name="Clum A."/>
            <person name="Salamov A."/>
            <person name="Andreopoulos B."/>
            <person name="Cheng J.-F."/>
            <person name="Woyke T."/>
            <person name="Pelin A."/>
            <person name="Henrissat B."/>
            <person name="Benny G.L."/>
            <person name="Smith M.E."/>
            <person name="James T.Y."/>
            <person name="Grigoriev I.V."/>
        </authorList>
    </citation>
    <scope>NUCLEOTIDE SEQUENCE</scope>
    <source>
        <strain evidence="7">ATCC 52028</strain>
    </source>
</reference>
<dbReference type="InterPro" id="IPR001680">
    <property type="entry name" value="WD40_rpt"/>
</dbReference>
<feature type="repeat" description="WD" evidence="5">
    <location>
        <begin position="267"/>
        <end position="308"/>
    </location>
</feature>
<comment type="subcellular location">
    <subcellularLocation>
        <location evidence="1">Nucleus</location>
        <location evidence="1">Nucleolus</location>
    </subcellularLocation>
</comment>
<dbReference type="PANTHER" id="PTHR19848:SF0">
    <property type="entry name" value="NOTCHLESS PROTEIN HOMOLOG 1"/>
    <property type="match status" value="1"/>
</dbReference>
<dbReference type="InterPro" id="IPR015943">
    <property type="entry name" value="WD40/YVTN_repeat-like_dom_sf"/>
</dbReference>
<dbReference type="PROSITE" id="PS50082">
    <property type="entry name" value="WD_REPEATS_2"/>
    <property type="match status" value="7"/>
</dbReference>
<dbReference type="PRINTS" id="PR00319">
    <property type="entry name" value="GPROTEINB"/>
</dbReference>
<keyword evidence="3" id="KW-0677">Repeat</keyword>
<evidence type="ECO:0000256" key="1">
    <source>
        <dbReference type="ARBA" id="ARBA00004604"/>
    </source>
</evidence>
<organism evidence="6 8">
    <name type="scientific">Caulochytrium protostelioides</name>
    <dbReference type="NCBI Taxonomy" id="1555241"/>
    <lineage>
        <taxon>Eukaryota</taxon>
        <taxon>Fungi</taxon>
        <taxon>Fungi incertae sedis</taxon>
        <taxon>Chytridiomycota</taxon>
        <taxon>Chytridiomycota incertae sedis</taxon>
        <taxon>Chytridiomycetes</taxon>
        <taxon>Caulochytriales</taxon>
        <taxon>Caulochytriaceae</taxon>
        <taxon>Caulochytrium</taxon>
    </lineage>
</organism>
<evidence type="ECO:0000256" key="5">
    <source>
        <dbReference type="PROSITE-ProRule" id="PRU00221"/>
    </source>
</evidence>
<proteinExistence type="predicted"/>
<dbReference type="PRINTS" id="PR00320">
    <property type="entry name" value="GPROTEINBRPT"/>
</dbReference>
<evidence type="ECO:0000256" key="3">
    <source>
        <dbReference type="ARBA" id="ARBA00022737"/>
    </source>
</evidence>
<dbReference type="Gene3D" id="2.130.10.10">
    <property type="entry name" value="YVTN repeat-like/Quinoprotein amine dehydrogenase"/>
    <property type="match status" value="1"/>
</dbReference>
<dbReference type="AlphaFoldDB" id="A0A4P9WW04"/>
<dbReference type="SMART" id="SM00320">
    <property type="entry name" value="WD40"/>
    <property type="match status" value="8"/>
</dbReference>
<dbReference type="InterPro" id="IPR001632">
    <property type="entry name" value="WD40_G-protein_beta-like"/>
</dbReference>
<evidence type="ECO:0000313" key="7">
    <source>
        <dbReference type="EMBL" id="RKP00765.1"/>
    </source>
</evidence>
<dbReference type="SUPFAM" id="SSF50978">
    <property type="entry name" value="WD40 repeat-like"/>
    <property type="match status" value="1"/>
</dbReference>
<sequence>MTLEDTFEIKYIPQAVFKVQPVTRCSASLSGHTEAILVVAFSPDGSMLATGSGDTTVRIWDLKTETPRHTLSGHKNWVQSLAWAPDASVLLSGGMDTQLRVWDPKAGKSIGDGLRGHTQCITAIAFEPLHLDKDARRAATSSKDSTVRVWDIRVRQCLFTISGHTAPVMSVRWSGSGLLLSGSRDKSIKVWTSDNGRLCRTLAGHAHWVNHLALTSDYILRRGPFDHKTTSFADKDAAYPERLASCSDDFTLFIWDFSRDKKPLARMPGHQQLVNHIAFSPDGRFLASSSFDKSVKLWDAKTMSFMTTLRGHTGAVYQVCWSADSRKILSGSRDSTLKCWDLATKKMQVELPGHADEVFAVDWSPSGDRVASGGKDRILKLWRS</sequence>
<feature type="repeat" description="WD" evidence="5">
    <location>
        <begin position="161"/>
        <end position="201"/>
    </location>
</feature>
<dbReference type="GO" id="GO:0005730">
    <property type="term" value="C:nucleolus"/>
    <property type="evidence" value="ECO:0007669"/>
    <property type="project" value="UniProtKB-SubCell"/>
</dbReference>
<dbReference type="EMBL" id="ML014200">
    <property type="protein sequence ID" value="RKP00765.1"/>
    <property type="molecule type" value="Genomic_DNA"/>
</dbReference>
<keyword evidence="2 5" id="KW-0853">WD repeat</keyword>
<feature type="repeat" description="WD" evidence="5">
    <location>
        <begin position="351"/>
        <end position="384"/>
    </location>
</feature>
<dbReference type="Proteomes" id="UP000268535">
    <property type="component" value="Unassembled WGS sequence"/>
</dbReference>
<feature type="repeat" description="WD" evidence="5">
    <location>
        <begin position="71"/>
        <end position="112"/>
    </location>
</feature>
<feature type="repeat" description="WD" evidence="5">
    <location>
        <begin position="29"/>
        <end position="70"/>
    </location>
</feature>
<dbReference type="PROSITE" id="PS50294">
    <property type="entry name" value="WD_REPEATS_REGION"/>
    <property type="match status" value="7"/>
</dbReference>
<name>A0A4P9WW04_9FUNG</name>
<dbReference type="Proteomes" id="UP000274922">
    <property type="component" value="Unassembled WGS sequence"/>
</dbReference>
<dbReference type="OrthoDB" id="10267436at2759"/>
<dbReference type="Pfam" id="PF00400">
    <property type="entry name" value="WD40"/>
    <property type="match status" value="8"/>
</dbReference>
<dbReference type="PROSITE" id="PS00678">
    <property type="entry name" value="WD_REPEATS_1"/>
    <property type="match status" value="3"/>
</dbReference>
<accession>A0A4P9WW04</accession>
<dbReference type="SUPFAM" id="SSF50998">
    <property type="entry name" value="Quinoprotein alcohol dehydrogenase-like"/>
    <property type="match status" value="1"/>
</dbReference>
<keyword evidence="4" id="KW-0539">Nucleus</keyword>
<dbReference type="InterPro" id="IPR036322">
    <property type="entry name" value="WD40_repeat_dom_sf"/>
</dbReference>
<dbReference type="STRING" id="1555241.A0A4P9WW04"/>
<dbReference type="PANTHER" id="PTHR19848">
    <property type="entry name" value="WD40 REPEAT PROTEIN"/>
    <property type="match status" value="1"/>
</dbReference>
<evidence type="ECO:0000256" key="4">
    <source>
        <dbReference type="ARBA" id="ARBA00023242"/>
    </source>
</evidence>
<reference evidence="6" key="3">
    <citation type="submission" date="2018-08" db="EMBL/GenBank/DDBJ databases">
        <title>Leveraging single-cell genomics to expand the Fungal Tree of Life.</title>
        <authorList>
            <consortium name="DOE Joint Genome Institute"/>
            <person name="Ahrendt S.R."/>
            <person name="Quandt C.A."/>
            <person name="Ciobanu D."/>
            <person name="Clum A."/>
            <person name="Salamov A."/>
            <person name="Andreopoulos B."/>
            <person name="Cheng J.-F."/>
            <person name="Woyke T."/>
            <person name="Pelin A."/>
            <person name="Henrissat B."/>
            <person name="Reynolds N."/>
            <person name="Benny G.L."/>
            <person name="Smith M.E."/>
            <person name="James T.Y."/>
            <person name="Grigoriev I.V."/>
        </authorList>
    </citation>
    <scope>NUCLEOTIDE SEQUENCE</scope>
    <source>
        <strain evidence="6">ATCC 52028</strain>
    </source>
</reference>
<gene>
    <name evidence="6" type="ORF">CAUPRSCDRAFT_8050</name>
    <name evidence="7" type="ORF">CXG81DRAFT_12855</name>
</gene>
<dbReference type="InterPro" id="IPR019775">
    <property type="entry name" value="WD40_repeat_CS"/>
</dbReference>
<dbReference type="InterPro" id="IPR020472">
    <property type="entry name" value="WD40_PAC1"/>
</dbReference>
<dbReference type="GO" id="GO:0000027">
    <property type="term" value="P:ribosomal large subunit assembly"/>
    <property type="evidence" value="ECO:0007669"/>
    <property type="project" value="TreeGrafter"/>
</dbReference>
<evidence type="ECO:0000313" key="8">
    <source>
        <dbReference type="Proteomes" id="UP000268535"/>
    </source>
</evidence>
<protein>
    <submittedName>
        <fullName evidence="6">WD40 repeat-like protein</fullName>
    </submittedName>
</protein>